<proteinExistence type="predicted"/>
<keyword evidence="2" id="KW-0812">Transmembrane</keyword>
<keyword evidence="2" id="KW-1133">Transmembrane helix</keyword>
<dbReference type="RefSeq" id="WP_114339882.1">
    <property type="nucleotide sequence ID" value="NZ_QPID01000014.1"/>
</dbReference>
<dbReference type="PANTHER" id="PTHR35335:SF1">
    <property type="entry name" value="UPF0716 PROTEIN FXSA"/>
    <property type="match status" value="1"/>
</dbReference>
<dbReference type="Pfam" id="PF04186">
    <property type="entry name" value="FxsA"/>
    <property type="match status" value="1"/>
</dbReference>
<dbReference type="EMBL" id="QPID01000014">
    <property type="protein sequence ID" value="RCU43812.1"/>
    <property type="molecule type" value="Genomic_DNA"/>
</dbReference>
<dbReference type="GO" id="GO:0016020">
    <property type="term" value="C:membrane"/>
    <property type="evidence" value="ECO:0007669"/>
    <property type="project" value="InterPro"/>
</dbReference>
<evidence type="ECO:0000256" key="2">
    <source>
        <dbReference type="SAM" id="Phobius"/>
    </source>
</evidence>
<reference evidence="3 4" key="1">
    <citation type="submission" date="2018-07" db="EMBL/GenBank/DDBJ databases">
        <title>Corallincola holothuriorum sp. nov., a new facultative anaerobe isolated from sea cucumber Apostichopus japonicus.</title>
        <authorList>
            <person name="Xia H."/>
        </authorList>
    </citation>
    <scope>NUCLEOTIDE SEQUENCE [LARGE SCALE GENOMIC DNA]</scope>
    <source>
        <strain evidence="3 4">C4</strain>
    </source>
</reference>
<organism evidence="3 4">
    <name type="scientific">Corallincola holothuriorum</name>
    <dbReference type="NCBI Taxonomy" id="2282215"/>
    <lineage>
        <taxon>Bacteria</taxon>
        <taxon>Pseudomonadati</taxon>
        <taxon>Pseudomonadota</taxon>
        <taxon>Gammaproteobacteria</taxon>
        <taxon>Alteromonadales</taxon>
        <taxon>Psychromonadaceae</taxon>
        <taxon>Corallincola</taxon>
    </lineage>
</organism>
<evidence type="ECO:0000313" key="3">
    <source>
        <dbReference type="EMBL" id="RCU43812.1"/>
    </source>
</evidence>
<evidence type="ECO:0000256" key="1">
    <source>
        <dbReference type="SAM" id="MobiDB-lite"/>
    </source>
</evidence>
<feature type="transmembrane region" description="Helical" evidence="2">
    <location>
        <begin position="68"/>
        <end position="88"/>
    </location>
</feature>
<protein>
    <submittedName>
        <fullName evidence="3">FxsA family protein</fullName>
    </submittedName>
</protein>
<dbReference type="Proteomes" id="UP000252558">
    <property type="component" value="Unassembled WGS sequence"/>
</dbReference>
<dbReference type="PANTHER" id="PTHR35335">
    <property type="entry name" value="UPF0716 PROTEIN FXSA"/>
    <property type="match status" value="1"/>
</dbReference>
<feature type="transmembrane region" description="Helical" evidence="2">
    <location>
        <begin position="27"/>
        <end position="47"/>
    </location>
</feature>
<keyword evidence="4" id="KW-1185">Reference proteome</keyword>
<sequence>MAFVLFLMFILIPILEVSVIIQVGSVLGVMPTVALMILSAMIGASLVRSQGVATLMSVRQKMAQGQMPSTEIVEGLLLLVAGVLLVTPGFVTDIVGILILTAPLRKLVALALIKRFQFQVVNAAAPGGAYYAHGRPGFDSSAASANEPLNSTSTESSDRRGHVIDGEFERKD</sequence>
<evidence type="ECO:0000313" key="4">
    <source>
        <dbReference type="Proteomes" id="UP000252558"/>
    </source>
</evidence>
<dbReference type="AlphaFoldDB" id="A0A368MZY7"/>
<feature type="region of interest" description="Disordered" evidence="1">
    <location>
        <begin position="142"/>
        <end position="172"/>
    </location>
</feature>
<keyword evidence="2" id="KW-0472">Membrane</keyword>
<comment type="caution">
    <text evidence="3">The sequence shown here is derived from an EMBL/GenBank/DDBJ whole genome shotgun (WGS) entry which is preliminary data.</text>
</comment>
<dbReference type="NCBIfam" id="NF008528">
    <property type="entry name" value="PRK11463.1-2"/>
    <property type="match status" value="1"/>
</dbReference>
<name>A0A368MZY7_9GAMM</name>
<feature type="compositionally biased region" description="Polar residues" evidence="1">
    <location>
        <begin position="142"/>
        <end position="155"/>
    </location>
</feature>
<dbReference type="OrthoDB" id="9792788at2"/>
<accession>A0A368MZY7</accession>
<gene>
    <name evidence="3" type="ORF">DU002_18195</name>
</gene>
<feature type="compositionally biased region" description="Basic and acidic residues" evidence="1">
    <location>
        <begin position="156"/>
        <end position="172"/>
    </location>
</feature>
<dbReference type="InterPro" id="IPR007313">
    <property type="entry name" value="FxsA"/>
</dbReference>